<reference evidence="1 2" key="1">
    <citation type="submission" date="2019-06" db="EMBL/GenBank/DDBJ databases">
        <authorList>
            <person name="Rodrigo-Torres L."/>
            <person name="Arahal R. D."/>
            <person name="Lucena T."/>
        </authorList>
    </citation>
    <scope>NUCLEOTIDE SEQUENCE [LARGE SCALE GENOMIC DNA]</scope>
    <source>
        <strain evidence="1 2">INIA P508</strain>
    </source>
</reference>
<evidence type="ECO:0000313" key="2">
    <source>
        <dbReference type="Proteomes" id="UP000365705"/>
    </source>
</evidence>
<organism evidence="1 2">
    <name type="scientific">Limosilactobacillus mucosae</name>
    <name type="common">Lactobacillus mucosae</name>
    <dbReference type="NCBI Taxonomy" id="97478"/>
    <lineage>
        <taxon>Bacteria</taxon>
        <taxon>Bacillati</taxon>
        <taxon>Bacillota</taxon>
        <taxon>Bacilli</taxon>
        <taxon>Lactobacillales</taxon>
        <taxon>Lactobacillaceae</taxon>
        <taxon>Limosilactobacillus</taxon>
    </lineage>
</organism>
<dbReference type="Proteomes" id="UP000365705">
    <property type="component" value="Unassembled WGS sequence"/>
</dbReference>
<protein>
    <submittedName>
        <fullName evidence="1">Uncharacterized protein</fullName>
    </submittedName>
</protein>
<accession>A0A508YMC3</accession>
<evidence type="ECO:0000313" key="1">
    <source>
        <dbReference type="EMBL" id="VTZ90313.1"/>
    </source>
</evidence>
<gene>
    <name evidence="1" type="ORF">LMUP508_01113</name>
</gene>
<name>A0A508YMC3_LIMMU</name>
<dbReference type="AlphaFoldDB" id="A0A508YMC3"/>
<proteinExistence type="predicted"/>
<sequence>MNLSSNENALVDESLRKVEATFNSLLYISGGEDIDKNKIIEALAMSIIDLELAHQSLITVLNKVREQGDE</sequence>
<dbReference type="EMBL" id="CABFNH010000014">
    <property type="protein sequence ID" value="VTZ90313.1"/>
    <property type="molecule type" value="Genomic_DNA"/>
</dbReference>
<dbReference type="RefSeq" id="WP_143113026.1">
    <property type="nucleotide sequence ID" value="NZ_CABFNH010000014.1"/>
</dbReference>